<evidence type="ECO:0000313" key="1">
    <source>
        <dbReference type="EMBL" id="OGL79511.1"/>
    </source>
</evidence>
<evidence type="ECO:0000313" key="2">
    <source>
        <dbReference type="Proteomes" id="UP000176603"/>
    </source>
</evidence>
<reference evidence="1 2" key="1">
    <citation type="journal article" date="2016" name="Nat. Commun.">
        <title>Thousands of microbial genomes shed light on interconnected biogeochemical processes in an aquifer system.</title>
        <authorList>
            <person name="Anantharaman K."/>
            <person name="Brown C.T."/>
            <person name="Hug L.A."/>
            <person name="Sharon I."/>
            <person name="Castelle C.J."/>
            <person name="Probst A.J."/>
            <person name="Thomas B.C."/>
            <person name="Singh A."/>
            <person name="Wilkins M.J."/>
            <person name="Karaoz U."/>
            <person name="Brodie E.L."/>
            <person name="Williams K.H."/>
            <person name="Hubbard S.S."/>
            <person name="Banfield J.F."/>
        </authorList>
    </citation>
    <scope>NUCLEOTIDE SEQUENCE [LARGE SCALE GENOMIC DNA]</scope>
</reference>
<proteinExistence type="predicted"/>
<sequence length="179" mass="20644">MIIGITGCGGAARGTPPTTVTHVNSEAEPLPDSEVPESSRCGTEVIDWRLADNAYQFHEYSSIEEPRIILVLQDERLASQLKEWWSSRGVPPGWRFVLWTITQRRTDRPVPVEFYYLQQMQKRLHTSGLPDPEVPYCLVFKDMYVTDIRRSEQSAASMYSCTFELYRWLLNEPCITPLE</sequence>
<dbReference type="AlphaFoldDB" id="A0A1F7UMI9"/>
<dbReference type="EMBL" id="MGEH01000007">
    <property type="protein sequence ID" value="OGL79511.1"/>
    <property type="molecule type" value="Genomic_DNA"/>
</dbReference>
<protein>
    <submittedName>
        <fullName evidence="1">Uncharacterized protein</fullName>
    </submittedName>
</protein>
<accession>A0A1F7UMI9</accession>
<comment type="caution">
    <text evidence="1">The sequence shown here is derived from an EMBL/GenBank/DDBJ whole genome shotgun (WGS) entry which is preliminary data.</text>
</comment>
<dbReference type="Proteomes" id="UP000176603">
    <property type="component" value="Unassembled WGS sequence"/>
</dbReference>
<dbReference type="STRING" id="1802399.A3E39_00115"/>
<name>A0A1F7UMI9_9BACT</name>
<organism evidence="1 2">
    <name type="scientific">Candidatus Uhrbacteria bacterium RIFCSPHIGHO2_12_FULL_60_25</name>
    <dbReference type="NCBI Taxonomy" id="1802399"/>
    <lineage>
        <taxon>Bacteria</taxon>
        <taxon>Candidatus Uhriibacteriota</taxon>
    </lineage>
</organism>
<gene>
    <name evidence="1" type="ORF">A3E39_00115</name>
</gene>